<evidence type="ECO:0000313" key="9">
    <source>
        <dbReference type="Proteomes" id="UP001209318"/>
    </source>
</evidence>
<feature type="transmembrane region" description="Helical" evidence="6">
    <location>
        <begin position="245"/>
        <end position="263"/>
    </location>
</feature>
<dbReference type="PANTHER" id="PTHR23531:SF2">
    <property type="entry name" value="PERMEASE"/>
    <property type="match status" value="1"/>
</dbReference>
<dbReference type="RefSeq" id="WP_263073701.1">
    <property type="nucleotide sequence ID" value="NZ_JAOUSF010000004.1"/>
</dbReference>
<evidence type="ECO:0000259" key="7">
    <source>
        <dbReference type="PROSITE" id="PS50850"/>
    </source>
</evidence>
<evidence type="ECO:0000256" key="5">
    <source>
        <dbReference type="ARBA" id="ARBA00023136"/>
    </source>
</evidence>
<reference evidence="8" key="1">
    <citation type="submission" date="2022-10" db="EMBL/GenBank/DDBJ databases">
        <title>Description of Fervidibacillus gen. nov. in the family Fervidibacillaceae fam. nov. with two species, Fervidibacillus albus sp. nov., and Fervidibacillus halotolerans sp. nov., isolated from tidal flat sediments.</title>
        <authorList>
            <person name="Kwon K.K."/>
            <person name="Yang S.-H."/>
        </authorList>
    </citation>
    <scope>NUCLEOTIDE SEQUENCE</scope>
    <source>
        <strain evidence="8">JCM 19140</strain>
    </source>
</reference>
<dbReference type="GO" id="GO:0022857">
    <property type="term" value="F:transmembrane transporter activity"/>
    <property type="evidence" value="ECO:0007669"/>
    <property type="project" value="InterPro"/>
</dbReference>
<dbReference type="InterPro" id="IPR020846">
    <property type="entry name" value="MFS_dom"/>
</dbReference>
<comment type="caution">
    <text evidence="8">The sequence shown here is derived from an EMBL/GenBank/DDBJ whole genome shotgun (WGS) entry which is preliminary data.</text>
</comment>
<dbReference type="Gene3D" id="1.20.1250.20">
    <property type="entry name" value="MFS general substrate transporter like domains"/>
    <property type="match status" value="1"/>
</dbReference>
<feature type="transmembrane region" description="Helical" evidence="6">
    <location>
        <begin position="12"/>
        <end position="36"/>
    </location>
</feature>
<sequence length="401" mass="44173">MNKPNLWTKDFIIVSVANFFLYFTFYLLIATVTVFATEKFHASPSLAGLASGIFIVGTLVGRLFAGKSIEQIGRKKILYTGFTFFLIITLLYFVVSSVSILLLIRLFHGAAFGLASTATGTIVSSIIPNERRGEGTGYYALSVTLAAAVGPFLGMYINQHVGFEMNLILCTILLGLSFLASLFMIIPKAEFTKEQLKNMNSFKLSNFFEPKAFSISFISLFIGLGYSSILSFLTSYAQEIKLVDVASFFFIVYAIVILASRPFTGRWFDQKGENFVVYPSLVLFAIGLWTLSQAHQGYFLLIAGAFVGLGYGTYSAAAQAIAIKVSPKHRMGLATSTYFIFLDFGLGVGPFLLGLFIPIIGFQKLYETMGVVVIACLILYYFLHGKNIGVRKSNQTESVQQ</sequence>
<feature type="transmembrane region" description="Helical" evidence="6">
    <location>
        <begin position="275"/>
        <end position="292"/>
    </location>
</feature>
<feature type="transmembrane region" description="Helical" evidence="6">
    <location>
        <begin position="163"/>
        <end position="186"/>
    </location>
</feature>
<feature type="transmembrane region" description="Helical" evidence="6">
    <location>
        <begin position="139"/>
        <end position="157"/>
    </location>
</feature>
<gene>
    <name evidence="8" type="ORF">OEV98_12850</name>
</gene>
<evidence type="ECO:0000256" key="2">
    <source>
        <dbReference type="ARBA" id="ARBA00022448"/>
    </source>
</evidence>
<name>A0AAE3LNY8_9BACI</name>
<dbReference type="InterPro" id="IPR011701">
    <property type="entry name" value="MFS"/>
</dbReference>
<dbReference type="CDD" id="cd17489">
    <property type="entry name" value="MFS_YfcJ_like"/>
    <property type="match status" value="1"/>
</dbReference>
<feature type="transmembrane region" description="Helical" evidence="6">
    <location>
        <begin position="110"/>
        <end position="127"/>
    </location>
</feature>
<keyword evidence="3 6" id="KW-0812">Transmembrane</keyword>
<dbReference type="InterPro" id="IPR036259">
    <property type="entry name" value="MFS_trans_sf"/>
</dbReference>
<keyword evidence="4 6" id="KW-1133">Transmembrane helix</keyword>
<dbReference type="AlphaFoldDB" id="A0AAE3LNY8"/>
<dbReference type="GO" id="GO:0005886">
    <property type="term" value="C:plasma membrane"/>
    <property type="evidence" value="ECO:0007669"/>
    <property type="project" value="UniProtKB-SubCell"/>
</dbReference>
<evidence type="ECO:0000256" key="1">
    <source>
        <dbReference type="ARBA" id="ARBA00004651"/>
    </source>
</evidence>
<accession>A0AAE3LNY8</accession>
<feature type="transmembrane region" description="Helical" evidence="6">
    <location>
        <begin position="212"/>
        <end position="233"/>
    </location>
</feature>
<feature type="transmembrane region" description="Helical" evidence="6">
    <location>
        <begin position="365"/>
        <end position="383"/>
    </location>
</feature>
<dbReference type="PROSITE" id="PS50850">
    <property type="entry name" value="MFS"/>
    <property type="match status" value="1"/>
</dbReference>
<organism evidence="8 9">
    <name type="scientific">Perspicuibacillus lycopersici</name>
    <dbReference type="NCBI Taxonomy" id="1325689"/>
    <lineage>
        <taxon>Bacteria</taxon>
        <taxon>Bacillati</taxon>
        <taxon>Bacillota</taxon>
        <taxon>Bacilli</taxon>
        <taxon>Bacillales</taxon>
        <taxon>Bacillaceae</taxon>
        <taxon>Perspicuibacillus</taxon>
    </lineage>
</organism>
<evidence type="ECO:0000256" key="3">
    <source>
        <dbReference type="ARBA" id="ARBA00022692"/>
    </source>
</evidence>
<dbReference type="InterPro" id="IPR052714">
    <property type="entry name" value="MFS_Exporter"/>
</dbReference>
<dbReference type="EMBL" id="JAOUSF010000004">
    <property type="protein sequence ID" value="MCU9614426.1"/>
    <property type="molecule type" value="Genomic_DNA"/>
</dbReference>
<dbReference type="SUPFAM" id="SSF103473">
    <property type="entry name" value="MFS general substrate transporter"/>
    <property type="match status" value="1"/>
</dbReference>
<protein>
    <submittedName>
        <fullName evidence="8">MFS transporter</fullName>
    </submittedName>
</protein>
<evidence type="ECO:0000313" key="8">
    <source>
        <dbReference type="EMBL" id="MCU9614426.1"/>
    </source>
</evidence>
<feature type="transmembrane region" description="Helical" evidence="6">
    <location>
        <begin position="338"/>
        <end position="359"/>
    </location>
</feature>
<evidence type="ECO:0000256" key="6">
    <source>
        <dbReference type="SAM" id="Phobius"/>
    </source>
</evidence>
<feature type="transmembrane region" description="Helical" evidence="6">
    <location>
        <begin position="42"/>
        <end position="65"/>
    </location>
</feature>
<keyword evidence="9" id="KW-1185">Reference proteome</keyword>
<keyword evidence="5 6" id="KW-0472">Membrane</keyword>
<dbReference type="PROSITE" id="PS00216">
    <property type="entry name" value="SUGAR_TRANSPORT_1"/>
    <property type="match status" value="1"/>
</dbReference>
<keyword evidence="2" id="KW-0813">Transport</keyword>
<evidence type="ECO:0000256" key="4">
    <source>
        <dbReference type="ARBA" id="ARBA00022989"/>
    </source>
</evidence>
<dbReference type="Proteomes" id="UP001209318">
    <property type="component" value="Unassembled WGS sequence"/>
</dbReference>
<proteinExistence type="predicted"/>
<feature type="transmembrane region" description="Helical" evidence="6">
    <location>
        <begin position="298"/>
        <end position="317"/>
    </location>
</feature>
<dbReference type="PANTHER" id="PTHR23531">
    <property type="entry name" value="QUINOLENE RESISTANCE PROTEIN NORA"/>
    <property type="match status" value="1"/>
</dbReference>
<dbReference type="Pfam" id="PF07690">
    <property type="entry name" value="MFS_1"/>
    <property type="match status" value="1"/>
</dbReference>
<feature type="domain" description="Major facilitator superfamily (MFS) profile" evidence="7">
    <location>
        <begin position="10"/>
        <end position="388"/>
    </location>
</feature>
<dbReference type="InterPro" id="IPR005829">
    <property type="entry name" value="Sugar_transporter_CS"/>
</dbReference>
<comment type="subcellular location">
    <subcellularLocation>
        <location evidence="1">Cell membrane</location>
        <topology evidence="1">Multi-pass membrane protein</topology>
    </subcellularLocation>
</comment>
<feature type="transmembrane region" description="Helical" evidence="6">
    <location>
        <begin position="77"/>
        <end position="104"/>
    </location>
</feature>